<sequence length="104" mass="11939">MQEQQLARTDRWIADEERREAERQQGEERRPPTPDWVMELSIGLGAHPIEVHAEHCYSIGKRHRAISREQALAALAEGIRACARCRPDTELGVLWAAAWRTLKT</sequence>
<dbReference type="Proteomes" id="UP000252698">
    <property type="component" value="Chromosome"/>
</dbReference>
<gene>
    <name evidence="2" type="ORF">C5746_05475</name>
</gene>
<dbReference type="AlphaFoldDB" id="A0A2Z5J8C8"/>
<feature type="region of interest" description="Disordered" evidence="1">
    <location>
        <begin position="1"/>
        <end position="35"/>
    </location>
</feature>
<dbReference type="Pfam" id="PF19746">
    <property type="entry name" value="DUF6233"/>
    <property type="match status" value="1"/>
</dbReference>
<dbReference type="EMBL" id="CP027306">
    <property type="protein sequence ID" value="AXE76473.1"/>
    <property type="molecule type" value="Genomic_DNA"/>
</dbReference>
<name>A0A2Z5J8C8_STRAR</name>
<dbReference type="RefSeq" id="WP_114243136.1">
    <property type="nucleotide sequence ID" value="NZ_CP027306.1"/>
</dbReference>
<dbReference type="KEGG" id="sata:C5746_05475"/>
<organism evidence="2 3">
    <name type="scientific">Streptomyces atratus</name>
    <dbReference type="NCBI Taxonomy" id="1893"/>
    <lineage>
        <taxon>Bacteria</taxon>
        <taxon>Bacillati</taxon>
        <taxon>Actinomycetota</taxon>
        <taxon>Actinomycetes</taxon>
        <taxon>Kitasatosporales</taxon>
        <taxon>Streptomycetaceae</taxon>
        <taxon>Streptomyces</taxon>
    </lineage>
</organism>
<evidence type="ECO:0000256" key="1">
    <source>
        <dbReference type="SAM" id="MobiDB-lite"/>
    </source>
</evidence>
<dbReference type="GeneID" id="95517970"/>
<reference evidence="2 3" key="1">
    <citation type="journal article" date="2018" name="Front. Microbiol.">
        <title>Genome Sequencing of Streptomyces atratus SCSIOZH16 and Activation Production of Nocardamine via Metabolic Engineering.</title>
        <authorList>
            <person name="Li Y."/>
            <person name="Zhang C."/>
            <person name="Liu C."/>
            <person name="Ju J."/>
            <person name="Ma J."/>
        </authorList>
    </citation>
    <scope>NUCLEOTIDE SEQUENCE [LARGE SCALE GENOMIC DNA]</scope>
    <source>
        <strain evidence="2 3">SCSIO_ZH16</strain>
    </source>
</reference>
<accession>A0A2Z5J8C8</accession>
<protein>
    <submittedName>
        <fullName evidence="2">Uncharacterized protein</fullName>
    </submittedName>
</protein>
<feature type="compositionally biased region" description="Basic and acidic residues" evidence="1">
    <location>
        <begin position="8"/>
        <end position="32"/>
    </location>
</feature>
<proteinExistence type="predicted"/>
<dbReference type="InterPro" id="IPR046200">
    <property type="entry name" value="DUF6233"/>
</dbReference>
<evidence type="ECO:0000313" key="3">
    <source>
        <dbReference type="Proteomes" id="UP000252698"/>
    </source>
</evidence>
<evidence type="ECO:0000313" key="2">
    <source>
        <dbReference type="EMBL" id="AXE76473.1"/>
    </source>
</evidence>